<evidence type="ECO:0000256" key="1">
    <source>
        <dbReference type="SAM" id="Phobius"/>
    </source>
</evidence>
<proteinExistence type="predicted"/>
<keyword evidence="1" id="KW-0472">Membrane</keyword>
<accession>A0A368T563</accession>
<reference evidence="2 3" key="1">
    <citation type="submission" date="2018-04" db="EMBL/GenBank/DDBJ databases">
        <title>Novel actinobacteria from marine sediment.</title>
        <authorList>
            <person name="Ng Z.Y."/>
            <person name="Tan G.Y.A."/>
        </authorList>
    </citation>
    <scope>NUCLEOTIDE SEQUENCE [LARGE SCALE GENOMIC DNA]</scope>
    <source>
        <strain evidence="2 3">TPS81</strain>
    </source>
</reference>
<feature type="transmembrane region" description="Helical" evidence="1">
    <location>
        <begin position="23"/>
        <end position="41"/>
    </location>
</feature>
<sequence>MGPAPALGPETPTTLPFQPPWDLWEVAGLAAIAWAVTTLVARAGRYGCGASLAMGAVMALMVVLALVLTPAGW</sequence>
<gene>
    <name evidence="2" type="ORF">DEF24_12685</name>
</gene>
<evidence type="ECO:0000313" key="2">
    <source>
        <dbReference type="EMBL" id="RCV58688.1"/>
    </source>
</evidence>
<keyword evidence="1" id="KW-1133">Transmembrane helix</keyword>
<feature type="transmembrane region" description="Helical" evidence="1">
    <location>
        <begin position="48"/>
        <end position="68"/>
    </location>
</feature>
<keyword evidence="3" id="KW-1185">Reference proteome</keyword>
<comment type="caution">
    <text evidence="2">The sequence shown here is derived from an EMBL/GenBank/DDBJ whole genome shotgun (WGS) entry which is preliminary data.</text>
</comment>
<organism evidence="2 3">
    <name type="scientific">Marinitenerispora sediminis</name>
    <dbReference type="NCBI Taxonomy" id="1931232"/>
    <lineage>
        <taxon>Bacteria</taxon>
        <taxon>Bacillati</taxon>
        <taxon>Actinomycetota</taxon>
        <taxon>Actinomycetes</taxon>
        <taxon>Streptosporangiales</taxon>
        <taxon>Nocardiopsidaceae</taxon>
        <taxon>Marinitenerispora</taxon>
    </lineage>
</organism>
<protein>
    <submittedName>
        <fullName evidence="2">Uncharacterized protein</fullName>
    </submittedName>
</protein>
<dbReference type="EMBL" id="QEIN01000086">
    <property type="protein sequence ID" value="RCV58688.1"/>
    <property type="molecule type" value="Genomic_DNA"/>
</dbReference>
<keyword evidence="1" id="KW-0812">Transmembrane</keyword>
<dbReference type="AlphaFoldDB" id="A0A368T563"/>
<evidence type="ECO:0000313" key="3">
    <source>
        <dbReference type="Proteomes" id="UP000253318"/>
    </source>
</evidence>
<dbReference type="Proteomes" id="UP000253318">
    <property type="component" value="Unassembled WGS sequence"/>
</dbReference>
<name>A0A368T563_9ACTN</name>